<gene>
    <name evidence="2" type="ORF">KDA_39060</name>
</gene>
<keyword evidence="3" id="KW-1185">Reference proteome</keyword>
<dbReference type="Gene3D" id="3.30.160.660">
    <property type="match status" value="1"/>
</dbReference>
<evidence type="ECO:0000259" key="1">
    <source>
        <dbReference type="PROSITE" id="PS51664"/>
    </source>
</evidence>
<sequence>MNNEHRIGLLGQGIIYQQMQRSLESLYRIIPLSMGSSLQDFTPCCLIVFCSDEWSPQTLLEINGRCLEAGVALLPLYTQFDKGIIGPYVTPDEKGCARCAESRRLGAISSQVERELYRRSLFKYDEAYVAAEGIAITHITSENAQPWLTPLSSGMLAVMGIEEISASLQKSGKQKTQRALLTVSLETLACNRQPFLPLPTCPSCGKLANDSPELATISLQPCPKANVSTYRTNRATASPKEILTTYAEQQTGMIYSLSLEQESVLPIGSAHLHIETEDENERAQGTGCALRKQQSMVVSLLEVMERYGGLNPRSKRSTVRASYQQLIQDEQLALDPTTLGLHSPEHYRMHQQEQTQRPLVPYHPDLVFNWVWGYSFQQQAPILVPEHSAYYGRPITPENPAFVYEVSNGCALGNNLEEAIFHGMMEVIERDAFLLTWYAQLSLPRLDLQSIQDPTTPMLIKRLEQQYGYTIQVFNASLDHALPCLCLLAIDEQQREGMPRAHVMAGSHPQPEQALLRTLRELTTALAMPTHFYQQHREWGLKMLADPMLVRSMPDHPLIYHLPEAFERLHFLYDSPQRATFQDNLAPGQKLYEHLDLRDDLVDLIDTYLKRDIDTIVVDQTAPEHIPCRLRCVKVLMPGMLPMSFGQCNRRTDLPRLKQVPVSMGYRGQPLSASEINPHPHPFF</sequence>
<dbReference type="InterPro" id="IPR003776">
    <property type="entry name" value="YcaO-like_dom"/>
</dbReference>
<dbReference type="NCBIfam" id="TIGR03604">
    <property type="entry name" value="TOMM_cyclo_SagD"/>
    <property type="match status" value="1"/>
</dbReference>
<organism evidence="2 3">
    <name type="scientific">Dictyobacter alpinus</name>
    <dbReference type="NCBI Taxonomy" id="2014873"/>
    <lineage>
        <taxon>Bacteria</taxon>
        <taxon>Bacillati</taxon>
        <taxon>Chloroflexota</taxon>
        <taxon>Ktedonobacteria</taxon>
        <taxon>Ktedonobacterales</taxon>
        <taxon>Dictyobacteraceae</taxon>
        <taxon>Dictyobacter</taxon>
    </lineage>
</organism>
<dbReference type="RefSeq" id="WP_126628639.1">
    <property type="nucleotide sequence ID" value="NZ_BIFT01000001.1"/>
</dbReference>
<dbReference type="AlphaFoldDB" id="A0A402BAV7"/>
<dbReference type="Pfam" id="PF02624">
    <property type="entry name" value="YcaO"/>
    <property type="match status" value="1"/>
</dbReference>
<dbReference type="EMBL" id="BIFT01000001">
    <property type="protein sequence ID" value="GCE28422.1"/>
    <property type="molecule type" value="Genomic_DNA"/>
</dbReference>
<dbReference type="InterPro" id="IPR022291">
    <property type="entry name" value="Bacteriocin_synth_cyclodeHase"/>
</dbReference>
<protein>
    <recommendedName>
        <fullName evidence="1">YcaO domain-containing protein</fullName>
    </recommendedName>
</protein>
<evidence type="ECO:0000313" key="3">
    <source>
        <dbReference type="Proteomes" id="UP000287171"/>
    </source>
</evidence>
<comment type="caution">
    <text evidence="2">The sequence shown here is derived from an EMBL/GenBank/DDBJ whole genome shotgun (WGS) entry which is preliminary data.</text>
</comment>
<dbReference type="PROSITE" id="PS51664">
    <property type="entry name" value="YCAO"/>
    <property type="match status" value="1"/>
</dbReference>
<dbReference type="PANTHER" id="PTHR37809:SF1">
    <property type="entry name" value="RIBOSOMAL PROTEIN S12 METHYLTHIOTRANSFERASE ACCESSORY FACTOR YCAO"/>
    <property type="match status" value="1"/>
</dbReference>
<accession>A0A402BAV7</accession>
<dbReference type="PANTHER" id="PTHR37809">
    <property type="entry name" value="RIBOSOMAL PROTEIN S12 METHYLTHIOTRANSFERASE ACCESSORY FACTOR YCAO"/>
    <property type="match status" value="1"/>
</dbReference>
<dbReference type="Proteomes" id="UP000287171">
    <property type="component" value="Unassembled WGS sequence"/>
</dbReference>
<dbReference type="Gene3D" id="3.30.1330.230">
    <property type="match status" value="1"/>
</dbReference>
<name>A0A402BAV7_9CHLR</name>
<proteinExistence type="predicted"/>
<dbReference type="Gene3D" id="3.40.50.720">
    <property type="entry name" value="NAD(P)-binding Rossmann-like Domain"/>
    <property type="match status" value="1"/>
</dbReference>
<dbReference type="NCBIfam" id="TIGR03882">
    <property type="entry name" value="cyclo_dehyd_2"/>
    <property type="match status" value="1"/>
</dbReference>
<dbReference type="InterPro" id="IPR027624">
    <property type="entry name" value="TOMM_cyclo_SagD"/>
</dbReference>
<dbReference type="Gene3D" id="3.30.40.250">
    <property type="match status" value="1"/>
</dbReference>
<dbReference type="OrthoDB" id="2379922at2"/>
<feature type="domain" description="YcaO" evidence="1">
    <location>
        <begin position="287"/>
        <end position="684"/>
    </location>
</feature>
<reference evidence="3" key="1">
    <citation type="submission" date="2018-12" db="EMBL/GenBank/DDBJ databases">
        <title>Tengunoibacter tsumagoiensis gen. nov., sp. nov., Dictyobacter kobayashii sp. nov., D. alpinus sp. nov., and D. joshuensis sp. nov. and description of Dictyobacteraceae fam. nov. within the order Ktedonobacterales isolated from Tengu-no-mugimeshi.</title>
        <authorList>
            <person name="Wang C.M."/>
            <person name="Zheng Y."/>
            <person name="Sakai Y."/>
            <person name="Toyoda A."/>
            <person name="Minakuchi Y."/>
            <person name="Abe K."/>
            <person name="Yokota A."/>
            <person name="Yabe S."/>
        </authorList>
    </citation>
    <scope>NUCLEOTIDE SEQUENCE [LARGE SCALE GENOMIC DNA]</scope>
    <source>
        <strain evidence="3">Uno16</strain>
    </source>
</reference>
<evidence type="ECO:0000313" key="2">
    <source>
        <dbReference type="EMBL" id="GCE28422.1"/>
    </source>
</evidence>